<dbReference type="SMART" id="SM00387">
    <property type="entry name" value="HATPase_c"/>
    <property type="match status" value="1"/>
</dbReference>
<protein>
    <recommendedName>
        <fullName evidence="5">Oxygen sensor histidine kinase NreB</fullName>
        <ecNumber evidence="4">2.7.13.3</ecNumber>
    </recommendedName>
    <alternativeName>
        <fullName evidence="15">Nitrogen regulation protein B</fullName>
    </alternativeName>
</protein>
<dbReference type="InterPro" id="IPR035965">
    <property type="entry name" value="PAS-like_dom_sf"/>
</dbReference>
<evidence type="ECO:0000256" key="4">
    <source>
        <dbReference type="ARBA" id="ARBA00012438"/>
    </source>
</evidence>
<dbReference type="NCBIfam" id="TIGR00229">
    <property type="entry name" value="sensory_box"/>
    <property type="match status" value="2"/>
</dbReference>
<evidence type="ECO:0000256" key="9">
    <source>
        <dbReference type="ARBA" id="ARBA00022723"/>
    </source>
</evidence>
<comment type="cofactor">
    <cofactor evidence="2">
        <name>[4Fe-4S] cluster</name>
        <dbReference type="ChEBI" id="CHEBI:49883"/>
    </cofactor>
</comment>
<dbReference type="InterPro" id="IPR004358">
    <property type="entry name" value="Sig_transdc_His_kin-like_C"/>
</dbReference>
<keyword evidence="13" id="KW-0411">Iron-sulfur</keyword>
<keyword evidence="12" id="KW-0902">Two-component regulatory system</keyword>
<dbReference type="SUPFAM" id="SSF52172">
    <property type="entry name" value="CheY-like"/>
    <property type="match status" value="1"/>
</dbReference>
<evidence type="ECO:0000256" key="11">
    <source>
        <dbReference type="ARBA" id="ARBA00023004"/>
    </source>
</evidence>
<evidence type="ECO:0000313" key="21">
    <source>
        <dbReference type="EMBL" id="RFO97659.1"/>
    </source>
</evidence>
<keyword evidence="16" id="KW-0597">Phosphoprotein</keyword>
<dbReference type="CDD" id="cd17534">
    <property type="entry name" value="REC_DC-like"/>
    <property type="match status" value="1"/>
</dbReference>
<evidence type="ECO:0000256" key="2">
    <source>
        <dbReference type="ARBA" id="ARBA00001966"/>
    </source>
</evidence>
<reference evidence="21 22" key="1">
    <citation type="submission" date="2018-05" db="EMBL/GenBank/DDBJ databases">
        <title>Rhodoferax soyangensis sp.nov., isolated from an oligotrophic freshwater lake.</title>
        <authorList>
            <person name="Park M."/>
        </authorList>
    </citation>
    <scope>NUCLEOTIDE SEQUENCE [LARGE SCALE GENOMIC DNA]</scope>
    <source>
        <strain evidence="21 22">IMCC26218</strain>
    </source>
</reference>
<feature type="domain" description="Response regulatory" evidence="18">
    <location>
        <begin position="16"/>
        <end position="131"/>
    </location>
</feature>
<dbReference type="Gene3D" id="1.20.5.1930">
    <property type="match status" value="1"/>
</dbReference>
<evidence type="ECO:0000256" key="6">
    <source>
        <dbReference type="ARBA" id="ARBA00022485"/>
    </source>
</evidence>
<dbReference type="GO" id="GO:0000155">
    <property type="term" value="F:phosphorelay sensor kinase activity"/>
    <property type="evidence" value="ECO:0007669"/>
    <property type="project" value="InterPro"/>
</dbReference>
<evidence type="ECO:0000256" key="16">
    <source>
        <dbReference type="PROSITE-ProRule" id="PRU00169"/>
    </source>
</evidence>
<dbReference type="GO" id="GO:0005737">
    <property type="term" value="C:cytoplasm"/>
    <property type="evidence" value="ECO:0007669"/>
    <property type="project" value="UniProtKB-SubCell"/>
</dbReference>
<dbReference type="InterPro" id="IPR013656">
    <property type="entry name" value="PAS_4"/>
</dbReference>
<evidence type="ECO:0000256" key="7">
    <source>
        <dbReference type="ARBA" id="ARBA00022490"/>
    </source>
</evidence>
<evidence type="ECO:0000256" key="5">
    <source>
        <dbReference type="ARBA" id="ARBA00017322"/>
    </source>
</evidence>
<evidence type="ECO:0000256" key="10">
    <source>
        <dbReference type="ARBA" id="ARBA00022777"/>
    </source>
</evidence>
<dbReference type="InterPro" id="IPR011006">
    <property type="entry name" value="CheY-like_superfamily"/>
</dbReference>
<dbReference type="PANTHER" id="PTHR24421">
    <property type="entry name" value="NITRATE/NITRITE SENSOR PROTEIN NARX-RELATED"/>
    <property type="match status" value="1"/>
</dbReference>
<comment type="subcellular location">
    <subcellularLocation>
        <location evidence="3">Cytoplasm</location>
    </subcellularLocation>
</comment>
<dbReference type="InterPro" id="IPR005467">
    <property type="entry name" value="His_kinase_dom"/>
</dbReference>
<dbReference type="InterPro" id="IPR050482">
    <property type="entry name" value="Sensor_HK_TwoCompSys"/>
</dbReference>
<dbReference type="InterPro" id="IPR003594">
    <property type="entry name" value="HATPase_dom"/>
</dbReference>
<dbReference type="AlphaFoldDB" id="A0A3E1RE65"/>
<evidence type="ECO:0000313" key="22">
    <source>
        <dbReference type="Proteomes" id="UP000260665"/>
    </source>
</evidence>
<dbReference type="InterPro" id="IPR011712">
    <property type="entry name" value="Sig_transdc_His_kin_sub3_dim/P"/>
</dbReference>
<dbReference type="InterPro" id="IPR000700">
    <property type="entry name" value="PAS-assoc_C"/>
</dbReference>
<evidence type="ECO:0000256" key="8">
    <source>
        <dbReference type="ARBA" id="ARBA00022679"/>
    </source>
</evidence>
<evidence type="ECO:0000256" key="3">
    <source>
        <dbReference type="ARBA" id="ARBA00004496"/>
    </source>
</evidence>
<dbReference type="InterPro" id="IPR001789">
    <property type="entry name" value="Sig_transdc_resp-reg_receiver"/>
</dbReference>
<evidence type="ECO:0000256" key="13">
    <source>
        <dbReference type="ARBA" id="ARBA00023014"/>
    </source>
</evidence>
<organism evidence="21 22">
    <name type="scientific">Rhodoferax lacus</name>
    <dbReference type="NCBI Taxonomy" id="2184758"/>
    <lineage>
        <taxon>Bacteria</taxon>
        <taxon>Pseudomonadati</taxon>
        <taxon>Pseudomonadota</taxon>
        <taxon>Betaproteobacteria</taxon>
        <taxon>Burkholderiales</taxon>
        <taxon>Comamonadaceae</taxon>
        <taxon>Rhodoferax</taxon>
    </lineage>
</organism>
<feature type="modified residue" description="4-aspartylphosphate" evidence="16">
    <location>
        <position position="66"/>
    </location>
</feature>
<dbReference type="PROSITE" id="PS50112">
    <property type="entry name" value="PAS"/>
    <property type="match status" value="1"/>
</dbReference>
<evidence type="ECO:0000259" key="20">
    <source>
        <dbReference type="PROSITE" id="PS50113"/>
    </source>
</evidence>
<dbReference type="GO" id="GO:0046872">
    <property type="term" value="F:metal ion binding"/>
    <property type="evidence" value="ECO:0007669"/>
    <property type="project" value="UniProtKB-KW"/>
</dbReference>
<dbReference type="Gene3D" id="3.30.565.10">
    <property type="entry name" value="Histidine kinase-like ATPase, C-terminal domain"/>
    <property type="match status" value="1"/>
</dbReference>
<feature type="domain" description="PAC" evidence="20">
    <location>
        <begin position="336"/>
        <end position="390"/>
    </location>
</feature>
<dbReference type="SUPFAM" id="SSF55785">
    <property type="entry name" value="PYP-like sensor domain (PAS domain)"/>
    <property type="match status" value="2"/>
</dbReference>
<keyword evidence="6" id="KW-0004">4Fe-4S</keyword>
<comment type="function">
    <text evidence="14">Member of the two-component regulatory system NreB/NreC involved in the control of dissimilatory nitrate/nitrite reduction in response to oxygen. NreB functions as a direct oxygen sensor histidine kinase which is autophosphorylated, in the absence of oxygen, probably at the conserved histidine residue, and transfers its phosphate group probably to a conserved aspartate residue of NreC. NreB/NreC activates the expression of the nitrate (narGHJI) and nitrite (nir) reductase operons, as well as the putative nitrate transporter gene narT.</text>
</comment>
<dbReference type="CDD" id="cd00130">
    <property type="entry name" value="PAS"/>
    <property type="match status" value="2"/>
</dbReference>
<name>A0A3E1RE65_9BURK</name>
<evidence type="ECO:0000259" key="18">
    <source>
        <dbReference type="PROSITE" id="PS50110"/>
    </source>
</evidence>
<evidence type="ECO:0000259" key="17">
    <source>
        <dbReference type="PROSITE" id="PS50109"/>
    </source>
</evidence>
<evidence type="ECO:0000256" key="12">
    <source>
        <dbReference type="ARBA" id="ARBA00023012"/>
    </source>
</evidence>
<dbReference type="InterPro" id="IPR036890">
    <property type="entry name" value="HATPase_C_sf"/>
</dbReference>
<dbReference type="Proteomes" id="UP000260665">
    <property type="component" value="Unassembled WGS sequence"/>
</dbReference>
<dbReference type="SMART" id="SM00086">
    <property type="entry name" value="PAC"/>
    <property type="match status" value="2"/>
</dbReference>
<evidence type="ECO:0000256" key="15">
    <source>
        <dbReference type="ARBA" id="ARBA00030800"/>
    </source>
</evidence>
<dbReference type="Pfam" id="PF08448">
    <property type="entry name" value="PAS_4"/>
    <property type="match status" value="1"/>
</dbReference>
<keyword evidence="22" id="KW-1185">Reference proteome</keyword>
<dbReference type="PROSITE" id="PS50110">
    <property type="entry name" value="RESPONSE_REGULATORY"/>
    <property type="match status" value="1"/>
</dbReference>
<dbReference type="GO" id="GO:0016020">
    <property type="term" value="C:membrane"/>
    <property type="evidence" value="ECO:0007669"/>
    <property type="project" value="InterPro"/>
</dbReference>
<keyword evidence="10" id="KW-0418">Kinase</keyword>
<dbReference type="EMBL" id="QFZK01000003">
    <property type="protein sequence ID" value="RFO97659.1"/>
    <property type="molecule type" value="Genomic_DNA"/>
</dbReference>
<dbReference type="Pfam" id="PF07730">
    <property type="entry name" value="HisKA_3"/>
    <property type="match status" value="1"/>
</dbReference>
<dbReference type="Pfam" id="PF13426">
    <property type="entry name" value="PAS_9"/>
    <property type="match status" value="1"/>
</dbReference>
<dbReference type="PRINTS" id="PR00344">
    <property type="entry name" value="BCTRLSENSOR"/>
</dbReference>
<dbReference type="PROSITE" id="PS50109">
    <property type="entry name" value="HIS_KIN"/>
    <property type="match status" value="1"/>
</dbReference>
<gene>
    <name evidence="21" type="ORF">DIC66_07315</name>
</gene>
<dbReference type="CDD" id="cd16917">
    <property type="entry name" value="HATPase_UhpB-NarQ-NarX-like"/>
    <property type="match status" value="1"/>
</dbReference>
<keyword evidence="11" id="KW-0408">Iron</keyword>
<dbReference type="GO" id="GO:0046983">
    <property type="term" value="F:protein dimerization activity"/>
    <property type="evidence" value="ECO:0007669"/>
    <property type="project" value="InterPro"/>
</dbReference>
<feature type="domain" description="PAC" evidence="20">
    <location>
        <begin position="216"/>
        <end position="268"/>
    </location>
</feature>
<dbReference type="Gene3D" id="3.30.450.20">
    <property type="entry name" value="PAS domain"/>
    <property type="match status" value="2"/>
</dbReference>
<dbReference type="SMART" id="SM00448">
    <property type="entry name" value="REC"/>
    <property type="match status" value="1"/>
</dbReference>
<dbReference type="SMART" id="SM00091">
    <property type="entry name" value="PAS"/>
    <property type="match status" value="2"/>
</dbReference>
<sequence>MRSMQIKSDGAARKPRILVVEDEAIVALDIQQQLVQLGYEPVGHSSRAEVAILLARDLRPDLVLMDIQLGGAMDGITAAQAIRSAQAIPVVFLTAFEADDMLARAQLTEPFGYILKPFSARELRTVIEMALYRSATDARLRKSEQQFRTIFEAEPECVQVFDSMGELLQINTAGLRMFEAESLQQLQAYRLPDLIAPAYRQDFLALRQRVMAGESGVLEFEIVGLGGTRRWMDAHAAPMRDGDGRITMMLSVARDITERRLSFQQRRVSDHILSAVSQGVVISGPHLKVLQVNDAFLRITGLQRADIVGRTCKILQGPLSDADTIRRIGLAMHTGQDFQGELLNYRRDGSTFWNELSITPVVDENGAISQYVGIMRDVTERKEAQAAQQEHMHQLQSLSRRVLAAQETERRRVAHELHDELGQYLTAIKINLQTSQALSEVSATARNEGNIKIVEDAIHQVRRLAAALRPSVLDDLGLVPALNWMAEQNAARGQIAIRCDSQIADVRLLPEIETACFRIAQEALTNILRHAACRQVDIRLELRQDSLLLTIQDDGRGFDVNATLQRARGGNSLGLLGMQERASLIGGVLNLESSPGSGSRLTLECPLHLALAQA</sequence>
<dbReference type="InterPro" id="IPR000014">
    <property type="entry name" value="PAS"/>
</dbReference>
<evidence type="ECO:0000256" key="14">
    <source>
        <dbReference type="ARBA" id="ARBA00024827"/>
    </source>
</evidence>
<dbReference type="Pfam" id="PF00072">
    <property type="entry name" value="Response_reg"/>
    <property type="match status" value="1"/>
</dbReference>
<feature type="domain" description="PAS" evidence="19">
    <location>
        <begin position="265"/>
        <end position="311"/>
    </location>
</feature>
<dbReference type="Gene3D" id="3.40.50.2300">
    <property type="match status" value="1"/>
</dbReference>
<proteinExistence type="predicted"/>
<accession>A0A3E1RE65</accession>
<keyword evidence="9" id="KW-0479">Metal-binding</keyword>
<keyword evidence="8" id="KW-0808">Transferase</keyword>
<feature type="domain" description="Histidine kinase" evidence="17">
    <location>
        <begin position="412"/>
        <end position="609"/>
    </location>
</feature>
<dbReference type="InterPro" id="IPR001610">
    <property type="entry name" value="PAC"/>
</dbReference>
<evidence type="ECO:0000259" key="19">
    <source>
        <dbReference type="PROSITE" id="PS50112"/>
    </source>
</evidence>
<comment type="catalytic activity">
    <reaction evidence="1">
        <text>ATP + protein L-histidine = ADP + protein N-phospho-L-histidine.</text>
        <dbReference type="EC" id="2.7.13.3"/>
    </reaction>
</comment>
<keyword evidence="7" id="KW-0963">Cytoplasm</keyword>
<dbReference type="PROSITE" id="PS50113">
    <property type="entry name" value="PAC"/>
    <property type="match status" value="2"/>
</dbReference>
<dbReference type="SUPFAM" id="SSF55874">
    <property type="entry name" value="ATPase domain of HSP90 chaperone/DNA topoisomerase II/histidine kinase"/>
    <property type="match status" value="1"/>
</dbReference>
<evidence type="ECO:0000256" key="1">
    <source>
        <dbReference type="ARBA" id="ARBA00000085"/>
    </source>
</evidence>
<dbReference type="Pfam" id="PF02518">
    <property type="entry name" value="HATPase_c"/>
    <property type="match status" value="1"/>
</dbReference>
<comment type="caution">
    <text evidence="21">The sequence shown here is derived from an EMBL/GenBank/DDBJ whole genome shotgun (WGS) entry which is preliminary data.</text>
</comment>
<dbReference type="GO" id="GO:0051539">
    <property type="term" value="F:4 iron, 4 sulfur cluster binding"/>
    <property type="evidence" value="ECO:0007669"/>
    <property type="project" value="UniProtKB-KW"/>
</dbReference>
<dbReference type="EC" id="2.7.13.3" evidence="4"/>